<dbReference type="EMBL" id="BAAAJE010000038">
    <property type="protein sequence ID" value="GAA1166171.1"/>
    <property type="molecule type" value="Genomic_DNA"/>
</dbReference>
<name>A0ABN1USZ6_9ACTN</name>
<dbReference type="SMART" id="SM00448">
    <property type="entry name" value="REC"/>
    <property type="match status" value="1"/>
</dbReference>
<dbReference type="PANTHER" id="PTHR44591:SF3">
    <property type="entry name" value="RESPONSE REGULATORY DOMAIN-CONTAINING PROTEIN"/>
    <property type="match status" value="1"/>
</dbReference>
<dbReference type="Proteomes" id="UP001499979">
    <property type="component" value="Unassembled WGS sequence"/>
</dbReference>
<dbReference type="Pfam" id="PF00072">
    <property type="entry name" value="Response_reg"/>
    <property type="match status" value="1"/>
</dbReference>
<dbReference type="PROSITE" id="PS50110">
    <property type="entry name" value="RESPONSE_REGULATORY"/>
    <property type="match status" value="1"/>
</dbReference>
<feature type="domain" description="Response regulatory" evidence="3">
    <location>
        <begin position="3"/>
        <end position="119"/>
    </location>
</feature>
<keyword evidence="5" id="KW-1185">Reference proteome</keyword>
<proteinExistence type="predicted"/>
<evidence type="ECO:0000256" key="2">
    <source>
        <dbReference type="PROSITE-ProRule" id="PRU00169"/>
    </source>
</evidence>
<dbReference type="InterPro" id="IPR011006">
    <property type="entry name" value="CheY-like_superfamily"/>
</dbReference>
<keyword evidence="1 2" id="KW-0597">Phosphoprotein</keyword>
<dbReference type="Gene3D" id="3.40.50.2300">
    <property type="match status" value="1"/>
</dbReference>
<evidence type="ECO:0000313" key="5">
    <source>
        <dbReference type="Proteomes" id="UP001499979"/>
    </source>
</evidence>
<evidence type="ECO:0000313" key="4">
    <source>
        <dbReference type="EMBL" id="GAA1166171.1"/>
    </source>
</evidence>
<reference evidence="4 5" key="1">
    <citation type="journal article" date="2019" name="Int. J. Syst. Evol. Microbiol.">
        <title>The Global Catalogue of Microorganisms (GCM) 10K type strain sequencing project: providing services to taxonomists for standard genome sequencing and annotation.</title>
        <authorList>
            <consortium name="The Broad Institute Genomics Platform"/>
            <consortium name="The Broad Institute Genome Sequencing Center for Infectious Disease"/>
            <person name="Wu L."/>
            <person name="Ma J."/>
        </authorList>
    </citation>
    <scope>NUCLEOTIDE SEQUENCE [LARGE SCALE GENOMIC DNA]</scope>
    <source>
        <strain evidence="4 5">JCM 11813</strain>
    </source>
</reference>
<dbReference type="RefSeq" id="WP_343911293.1">
    <property type="nucleotide sequence ID" value="NZ_BAAAJE010000038.1"/>
</dbReference>
<feature type="modified residue" description="4-aspartylphosphate" evidence="2">
    <location>
        <position position="55"/>
    </location>
</feature>
<comment type="caution">
    <text evidence="4">The sequence shown here is derived from an EMBL/GenBank/DDBJ whole genome shotgun (WGS) entry which is preliminary data.</text>
</comment>
<organism evidence="4 5">
    <name type="scientific">Nocardioides aquiterrae</name>
    <dbReference type="NCBI Taxonomy" id="203799"/>
    <lineage>
        <taxon>Bacteria</taxon>
        <taxon>Bacillati</taxon>
        <taxon>Actinomycetota</taxon>
        <taxon>Actinomycetes</taxon>
        <taxon>Propionibacteriales</taxon>
        <taxon>Nocardioidaceae</taxon>
        <taxon>Nocardioides</taxon>
    </lineage>
</organism>
<dbReference type="SUPFAM" id="SSF52172">
    <property type="entry name" value="CheY-like"/>
    <property type="match status" value="1"/>
</dbReference>
<dbReference type="InterPro" id="IPR001789">
    <property type="entry name" value="Sig_transdc_resp-reg_receiver"/>
</dbReference>
<sequence length="126" mass="13840">MARVLIVEDDSDVRDWIAHCLLREGHELRGVPDGAHALTLVRDEPGYRPDLVLMDYALPDTDGVALLAELAAVWEGLPAVFVTVQWTGEIIARIEQTGHERVAKPFDADDLRAAVRRALAPGGHRA</sequence>
<gene>
    <name evidence="4" type="ORF">GCM10009606_49270</name>
</gene>
<dbReference type="InterPro" id="IPR050595">
    <property type="entry name" value="Bact_response_regulator"/>
</dbReference>
<protein>
    <submittedName>
        <fullName evidence="4">Response regulator</fullName>
    </submittedName>
</protein>
<dbReference type="PANTHER" id="PTHR44591">
    <property type="entry name" value="STRESS RESPONSE REGULATOR PROTEIN 1"/>
    <property type="match status" value="1"/>
</dbReference>
<accession>A0ABN1USZ6</accession>
<evidence type="ECO:0000259" key="3">
    <source>
        <dbReference type="PROSITE" id="PS50110"/>
    </source>
</evidence>
<evidence type="ECO:0000256" key="1">
    <source>
        <dbReference type="ARBA" id="ARBA00022553"/>
    </source>
</evidence>